<feature type="transmembrane region" description="Helical" evidence="7">
    <location>
        <begin position="155"/>
        <end position="172"/>
    </location>
</feature>
<accession>A0ABX1K964</accession>
<reference evidence="9 10" key="1">
    <citation type="submission" date="2020-04" db="EMBL/GenBank/DDBJ databases">
        <title>CFH 90308 Microbacterium sp.</title>
        <authorList>
            <person name="Nie G."/>
            <person name="Ming H."/>
            <person name="Xia T."/>
        </authorList>
    </citation>
    <scope>NUCLEOTIDE SEQUENCE [LARGE SCALE GENOMIC DNA]</scope>
    <source>
        <strain evidence="9 10">CFH 90308</strain>
    </source>
</reference>
<feature type="transmembrane region" description="Helical" evidence="7">
    <location>
        <begin position="87"/>
        <end position="110"/>
    </location>
</feature>
<evidence type="ECO:0000256" key="7">
    <source>
        <dbReference type="RuleBase" id="RU363032"/>
    </source>
</evidence>
<evidence type="ECO:0000256" key="4">
    <source>
        <dbReference type="ARBA" id="ARBA00022692"/>
    </source>
</evidence>
<dbReference type="EMBL" id="JABACI010000001">
    <property type="protein sequence ID" value="NLP83517.1"/>
    <property type="molecule type" value="Genomic_DNA"/>
</dbReference>
<keyword evidence="5 7" id="KW-1133">Transmembrane helix</keyword>
<evidence type="ECO:0000256" key="3">
    <source>
        <dbReference type="ARBA" id="ARBA00022475"/>
    </source>
</evidence>
<feature type="transmembrane region" description="Helical" evidence="7">
    <location>
        <begin position="122"/>
        <end position="143"/>
    </location>
</feature>
<name>A0ABX1K964_9MICO</name>
<dbReference type="Gene3D" id="1.10.3720.10">
    <property type="entry name" value="MetI-like"/>
    <property type="match status" value="1"/>
</dbReference>
<gene>
    <name evidence="9" type="ORF">HF576_06650</name>
</gene>
<feature type="transmembrane region" description="Helical" evidence="7">
    <location>
        <begin position="255"/>
        <end position="276"/>
    </location>
</feature>
<evidence type="ECO:0000256" key="2">
    <source>
        <dbReference type="ARBA" id="ARBA00022448"/>
    </source>
</evidence>
<feature type="domain" description="ABC transmembrane type-1" evidence="8">
    <location>
        <begin position="87"/>
        <end position="276"/>
    </location>
</feature>
<evidence type="ECO:0000313" key="10">
    <source>
        <dbReference type="Proteomes" id="UP001429745"/>
    </source>
</evidence>
<protein>
    <submittedName>
        <fullName evidence="9">Carbohydrate ABC transporter permease</fullName>
    </submittedName>
</protein>
<dbReference type="SUPFAM" id="SSF161098">
    <property type="entry name" value="MetI-like"/>
    <property type="match status" value="1"/>
</dbReference>
<keyword evidence="4 7" id="KW-0812">Transmembrane</keyword>
<evidence type="ECO:0000256" key="5">
    <source>
        <dbReference type="ARBA" id="ARBA00022989"/>
    </source>
</evidence>
<evidence type="ECO:0000256" key="6">
    <source>
        <dbReference type="ARBA" id="ARBA00023136"/>
    </source>
</evidence>
<sequence length="290" mass="31703">MSAVALATSRGFERRQRTQRLILGVLAALVGILFLLPAIWMLFGSFRPGGDIIGSVSPLSWNTLFPDVWTLDNYAALFGPLRFGQALMNSLIVGFASVILGLIITIPAAYALSVFRFPGRELVFAVLVVGFMIPFEAIAIPLAQIFTQWQLDNTYVGLILPGIGNGLAIFNLRQFFRGIPTELHEAARVDGASELRTMTQVYLPLSVTPVINSALLIFLAQWSAYLWPLLIVSDENVQVAAIALSRTFTDTSFNFGQMFGGALVISVVPAVMLLLLQRYFTQSVATKGLK</sequence>
<dbReference type="InterPro" id="IPR035906">
    <property type="entry name" value="MetI-like_sf"/>
</dbReference>
<dbReference type="Pfam" id="PF00528">
    <property type="entry name" value="BPD_transp_1"/>
    <property type="match status" value="1"/>
</dbReference>
<feature type="transmembrane region" description="Helical" evidence="7">
    <location>
        <begin position="201"/>
        <end position="222"/>
    </location>
</feature>
<keyword evidence="6 7" id="KW-0472">Membrane</keyword>
<keyword evidence="3" id="KW-1003">Cell membrane</keyword>
<comment type="caution">
    <text evidence="9">The sequence shown here is derived from an EMBL/GenBank/DDBJ whole genome shotgun (WGS) entry which is preliminary data.</text>
</comment>
<evidence type="ECO:0000259" key="8">
    <source>
        <dbReference type="PROSITE" id="PS50928"/>
    </source>
</evidence>
<keyword evidence="10" id="KW-1185">Reference proteome</keyword>
<organism evidence="9 10">
    <name type="scientific">Microbacterium salsuginis</name>
    <dbReference type="NCBI Taxonomy" id="2722803"/>
    <lineage>
        <taxon>Bacteria</taxon>
        <taxon>Bacillati</taxon>
        <taxon>Actinomycetota</taxon>
        <taxon>Actinomycetes</taxon>
        <taxon>Micrococcales</taxon>
        <taxon>Microbacteriaceae</taxon>
        <taxon>Microbacterium</taxon>
    </lineage>
</organism>
<dbReference type="PROSITE" id="PS50928">
    <property type="entry name" value="ABC_TM1"/>
    <property type="match status" value="1"/>
</dbReference>
<comment type="similarity">
    <text evidence="7">Belongs to the binding-protein-dependent transport system permease family.</text>
</comment>
<keyword evidence="2 7" id="KW-0813">Transport</keyword>
<evidence type="ECO:0000256" key="1">
    <source>
        <dbReference type="ARBA" id="ARBA00004651"/>
    </source>
</evidence>
<evidence type="ECO:0000313" key="9">
    <source>
        <dbReference type="EMBL" id="NLP83517.1"/>
    </source>
</evidence>
<dbReference type="PANTHER" id="PTHR43744:SF8">
    <property type="entry name" value="SN-GLYCEROL-3-PHOSPHATE TRANSPORT SYSTEM PERMEASE PROTEIN UGPE"/>
    <property type="match status" value="1"/>
</dbReference>
<dbReference type="CDD" id="cd06261">
    <property type="entry name" value="TM_PBP2"/>
    <property type="match status" value="1"/>
</dbReference>
<feature type="transmembrane region" description="Helical" evidence="7">
    <location>
        <begin position="21"/>
        <end position="43"/>
    </location>
</feature>
<dbReference type="RefSeq" id="WP_168911919.1">
    <property type="nucleotide sequence ID" value="NZ_JABACI010000001.1"/>
</dbReference>
<dbReference type="InterPro" id="IPR000515">
    <property type="entry name" value="MetI-like"/>
</dbReference>
<proteinExistence type="inferred from homology"/>
<comment type="subcellular location">
    <subcellularLocation>
        <location evidence="1 7">Cell membrane</location>
        <topology evidence="1 7">Multi-pass membrane protein</topology>
    </subcellularLocation>
</comment>
<dbReference type="Proteomes" id="UP001429745">
    <property type="component" value="Unassembled WGS sequence"/>
</dbReference>
<dbReference type="PANTHER" id="PTHR43744">
    <property type="entry name" value="ABC TRANSPORTER PERMEASE PROTEIN MG189-RELATED-RELATED"/>
    <property type="match status" value="1"/>
</dbReference>